<dbReference type="Pfam" id="PF03551">
    <property type="entry name" value="PadR"/>
    <property type="match status" value="1"/>
</dbReference>
<keyword evidence="3" id="KW-1185">Reference proteome</keyword>
<reference evidence="2" key="1">
    <citation type="submission" date="2020-07" db="EMBL/GenBank/DDBJ databases">
        <authorList>
            <person name="Tarantini F.S."/>
            <person name="Hong K.W."/>
            <person name="Chan K.G."/>
        </authorList>
    </citation>
    <scope>NUCLEOTIDE SEQUENCE</scope>
    <source>
        <strain evidence="2">32-07</strain>
    </source>
</reference>
<proteinExistence type="predicted"/>
<feature type="domain" description="Transcription regulator PadR N-terminal" evidence="1">
    <location>
        <begin position="29"/>
        <end position="79"/>
    </location>
</feature>
<dbReference type="Proteomes" id="UP001049518">
    <property type="component" value="Chromosome"/>
</dbReference>
<dbReference type="InterPro" id="IPR036388">
    <property type="entry name" value="WH-like_DNA-bd_sf"/>
</dbReference>
<evidence type="ECO:0000313" key="2">
    <source>
        <dbReference type="EMBL" id="QXJ26609.1"/>
    </source>
</evidence>
<gene>
    <name evidence="2" type="ORF">AGRA3207_003742</name>
</gene>
<dbReference type="InterPro" id="IPR005149">
    <property type="entry name" value="Tscrpt_reg_PadR_N"/>
</dbReference>
<protein>
    <submittedName>
        <fullName evidence="2">Helix-turn-helix transcriptional regulator</fullName>
    </submittedName>
</protein>
<dbReference type="Gene3D" id="1.10.10.10">
    <property type="entry name" value="Winged helix-like DNA-binding domain superfamily/Winged helix DNA-binding domain"/>
    <property type="match status" value="1"/>
</dbReference>
<evidence type="ECO:0000259" key="1">
    <source>
        <dbReference type="Pfam" id="PF03551"/>
    </source>
</evidence>
<accession>A0ABX8R6A7</accession>
<evidence type="ECO:0000313" key="3">
    <source>
        <dbReference type="Proteomes" id="UP001049518"/>
    </source>
</evidence>
<sequence>MTLQTQLVLQALLRDPARELYGRELSQLTGLMPGTTHPILLRLETEGWVTSHKEDIDPRAEKRPARRYYRLTANGAAQASAALAGARRPLGSALRGLTEGGAAS</sequence>
<dbReference type="SUPFAM" id="SSF46785">
    <property type="entry name" value="Winged helix' DNA-binding domain"/>
    <property type="match status" value="1"/>
</dbReference>
<name>A0ABX8R6A7_9ACTN</name>
<dbReference type="EMBL" id="CP059572">
    <property type="protein sequence ID" value="QXJ26609.1"/>
    <property type="molecule type" value="Genomic_DNA"/>
</dbReference>
<dbReference type="InterPro" id="IPR036390">
    <property type="entry name" value="WH_DNA-bd_sf"/>
</dbReference>
<organism evidence="2 3">
    <name type="scientific">Actinomadura graeca</name>
    <dbReference type="NCBI Taxonomy" id="2750812"/>
    <lineage>
        <taxon>Bacteria</taxon>
        <taxon>Bacillati</taxon>
        <taxon>Actinomycetota</taxon>
        <taxon>Actinomycetes</taxon>
        <taxon>Streptosporangiales</taxon>
        <taxon>Thermomonosporaceae</taxon>
        <taxon>Actinomadura</taxon>
    </lineage>
</organism>